<name>A0A853JHD3_9GAMM</name>
<dbReference type="Proteomes" id="UP000578091">
    <property type="component" value="Unassembled WGS sequence"/>
</dbReference>
<comment type="caution">
    <text evidence="2">The sequence shown here is derived from an EMBL/GenBank/DDBJ whole genome shotgun (WGS) entry which is preliminary data.</text>
</comment>
<protein>
    <recommendedName>
        <fullName evidence="4">Lipoprotein</fullName>
    </recommendedName>
</protein>
<dbReference type="EMBL" id="JACCKA010000091">
    <property type="protein sequence ID" value="NZA28285.1"/>
    <property type="molecule type" value="Genomic_DNA"/>
</dbReference>
<feature type="signal peptide" evidence="1">
    <location>
        <begin position="1"/>
        <end position="21"/>
    </location>
</feature>
<dbReference type="RefSeq" id="WP_180680041.1">
    <property type="nucleotide sequence ID" value="NZ_JACCKA010000091.1"/>
</dbReference>
<accession>A0A853JHD3</accession>
<proteinExistence type="predicted"/>
<evidence type="ECO:0000313" key="2">
    <source>
        <dbReference type="EMBL" id="NZA28285.1"/>
    </source>
</evidence>
<gene>
    <name evidence="2" type="ORF">H0E84_18070</name>
</gene>
<keyword evidence="1" id="KW-0732">Signal</keyword>
<dbReference type="PROSITE" id="PS51257">
    <property type="entry name" value="PROKAR_LIPOPROTEIN"/>
    <property type="match status" value="1"/>
</dbReference>
<keyword evidence="3" id="KW-1185">Reference proteome</keyword>
<evidence type="ECO:0000256" key="1">
    <source>
        <dbReference type="SAM" id="SignalP"/>
    </source>
</evidence>
<evidence type="ECO:0000313" key="3">
    <source>
        <dbReference type="Proteomes" id="UP000578091"/>
    </source>
</evidence>
<organism evidence="2 3">
    <name type="scientific">Luteimonas salinisoli</name>
    <dbReference type="NCBI Taxonomy" id="2752307"/>
    <lineage>
        <taxon>Bacteria</taxon>
        <taxon>Pseudomonadati</taxon>
        <taxon>Pseudomonadota</taxon>
        <taxon>Gammaproteobacteria</taxon>
        <taxon>Lysobacterales</taxon>
        <taxon>Lysobacteraceae</taxon>
        <taxon>Luteimonas</taxon>
    </lineage>
</organism>
<reference evidence="2 3" key="1">
    <citation type="submission" date="2020-07" db="EMBL/GenBank/DDBJ databases">
        <title>Luteimonas sp. SJ-92.</title>
        <authorList>
            <person name="Huang X.-X."/>
            <person name="Xu L."/>
            <person name="Sun J.-Q."/>
        </authorList>
    </citation>
    <scope>NUCLEOTIDE SEQUENCE [LARGE SCALE GENOMIC DNA]</scope>
    <source>
        <strain evidence="2 3">SJ-92</strain>
    </source>
</reference>
<evidence type="ECO:0008006" key="4">
    <source>
        <dbReference type="Google" id="ProtNLM"/>
    </source>
</evidence>
<feature type="chain" id="PRO_5032554825" description="Lipoprotein" evidence="1">
    <location>
        <begin position="22"/>
        <end position="75"/>
    </location>
</feature>
<dbReference type="AlphaFoldDB" id="A0A853JHD3"/>
<sequence length="75" mass="8492">MNVSLRVLASSVVILSLSACASTQRTVSTYSPAYPETRLVQDVDYIQNYERAAQRRAFVHVHWVNPPTRRVTAEN</sequence>